<dbReference type="OrthoDB" id="9802448at2"/>
<keyword evidence="1" id="KW-0547">Nucleotide-binding</keyword>
<keyword evidence="7" id="KW-1185">Reference proteome</keyword>
<evidence type="ECO:0000313" key="6">
    <source>
        <dbReference type="EMBL" id="KAB2953409.1"/>
    </source>
</evidence>
<evidence type="ECO:0000256" key="1">
    <source>
        <dbReference type="ARBA" id="ARBA00022741"/>
    </source>
</evidence>
<keyword evidence="4" id="KW-0812">Transmembrane</keyword>
<dbReference type="Gene3D" id="3.40.50.300">
    <property type="entry name" value="P-loop containing nucleotide triphosphate hydrolases"/>
    <property type="match status" value="1"/>
</dbReference>
<protein>
    <submittedName>
        <fullName evidence="6">DNA mismatch repair protein MutS</fullName>
    </submittedName>
</protein>
<dbReference type="SMART" id="SM00534">
    <property type="entry name" value="MUTSac"/>
    <property type="match status" value="1"/>
</dbReference>
<feature type="transmembrane region" description="Helical" evidence="4">
    <location>
        <begin position="227"/>
        <end position="245"/>
    </location>
</feature>
<keyword evidence="2" id="KW-0067">ATP-binding</keyword>
<organism evidence="6 7">
    <name type="scientific">Heliorestis acidaminivorans</name>
    <dbReference type="NCBI Taxonomy" id="553427"/>
    <lineage>
        <taxon>Bacteria</taxon>
        <taxon>Bacillati</taxon>
        <taxon>Bacillota</taxon>
        <taxon>Clostridia</taxon>
        <taxon>Eubacteriales</taxon>
        <taxon>Heliobacteriaceae</taxon>
        <taxon>Heliorestis</taxon>
    </lineage>
</organism>
<keyword evidence="3" id="KW-0238">DNA-binding</keyword>
<dbReference type="RefSeq" id="WP_151619429.1">
    <property type="nucleotide sequence ID" value="NZ_WBXO01000003.1"/>
</dbReference>
<dbReference type="Pfam" id="PF00488">
    <property type="entry name" value="MutS_V"/>
    <property type="match status" value="1"/>
</dbReference>
<name>A0A6I0ETJ6_9FIRM</name>
<dbReference type="GO" id="GO:0030983">
    <property type="term" value="F:mismatched DNA binding"/>
    <property type="evidence" value="ECO:0007669"/>
    <property type="project" value="InterPro"/>
</dbReference>
<dbReference type="EMBL" id="WBXO01000003">
    <property type="protein sequence ID" value="KAB2953409.1"/>
    <property type="molecule type" value="Genomic_DNA"/>
</dbReference>
<dbReference type="GO" id="GO:0006298">
    <property type="term" value="P:mismatch repair"/>
    <property type="evidence" value="ECO:0007669"/>
    <property type="project" value="InterPro"/>
</dbReference>
<accession>A0A6I0ETJ6</accession>
<evidence type="ECO:0000259" key="5">
    <source>
        <dbReference type="SMART" id="SM00534"/>
    </source>
</evidence>
<evidence type="ECO:0000256" key="3">
    <source>
        <dbReference type="ARBA" id="ARBA00023125"/>
    </source>
</evidence>
<dbReference type="PANTHER" id="PTHR11361:SF99">
    <property type="entry name" value="DNA MISMATCH REPAIR PROTEIN"/>
    <property type="match status" value="1"/>
</dbReference>
<feature type="transmembrane region" description="Helical" evidence="4">
    <location>
        <begin position="61"/>
        <end position="78"/>
    </location>
</feature>
<dbReference type="PANTHER" id="PTHR11361">
    <property type="entry name" value="DNA MISMATCH REPAIR PROTEIN MUTS FAMILY MEMBER"/>
    <property type="match status" value="1"/>
</dbReference>
<dbReference type="Proteomes" id="UP000468766">
    <property type="component" value="Unassembled WGS sequence"/>
</dbReference>
<feature type="domain" description="DNA mismatch repair proteins mutS family" evidence="5">
    <location>
        <begin position="435"/>
        <end position="611"/>
    </location>
</feature>
<gene>
    <name evidence="6" type="ORF">F9B85_05735</name>
</gene>
<feature type="transmembrane region" description="Helical" evidence="4">
    <location>
        <begin position="36"/>
        <end position="55"/>
    </location>
</feature>
<dbReference type="SUPFAM" id="SSF52540">
    <property type="entry name" value="P-loop containing nucleoside triphosphate hydrolases"/>
    <property type="match status" value="1"/>
</dbReference>
<comment type="caution">
    <text evidence="6">The sequence shown here is derived from an EMBL/GenBank/DDBJ whole genome shotgun (WGS) entry which is preliminary data.</text>
</comment>
<evidence type="ECO:0000256" key="4">
    <source>
        <dbReference type="SAM" id="Phobius"/>
    </source>
</evidence>
<keyword evidence="4" id="KW-1133">Transmembrane helix</keyword>
<reference evidence="6 7" key="1">
    <citation type="submission" date="2019-10" db="EMBL/GenBank/DDBJ databases">
        <title>Whole-genome sequence of the extremophile Heliorestis acidaminivorans DSM 24790.</title>
        <authorList>
            <person name="Kyndt J.A."/>
            <person name="Meyer T.E."/>
        </authorList>
    </citation>
    <scope>NUCLEOTIDE SEQUENCE [LARGE SCALE GENOMIC DNA]</scope>
    <source>
        <strain evidence="6 7">DSM 24790</strain>
    </source>
</reference>
<evidence type="ECO:0000313" key="7">
    <source>
        <dbReference type="Proteomes" id="UP000468766"/>
    </source>
</evidence>
<dbReference type="GO" id="GO:0005829">
    <property type="term" value="C:cytosol"/>
    <property type="evidence" value="ECO:0007669"/>
    <property type="project" value="TreeGrafter"/>
</dbReference>
<sequence>MTESIMSKDIAHVYQKRRDSFHIKYKEAKEKSNRLATLRMITALIALGLFGYGYFYNLNMVVVVAVAFTFAFVALVKVHRDTEKKALFFNKMEQINEDSLARLENRWFNFVEDGSAYIDEDHPYTSDLNIFGRASLFQHINVTTTLPGQNRLAMLLAGKQDGKEVKPLAGSELLSRQQAVQELASLLEWRQHFQAVGMDKGREKEDPQKIIGWVESPRLSLGKLQRLLIILLPVLTITTFVLANYQFISSVVPTLLLLLQIIYVALTAKGVKSAYDVTDGAVAELERYASLLKLLENQTFRTDLLKKMAESIQLHQGGASKQLKSLSAIVEWSYFRHSTVLHFILNNLLFWDLHVLKRLEKWKEENGKALHDWLNAVTEFEVLASLAILAHDHPDWAFPEVLDSEDALLIDGKRLGHPLISNDSRICNDATLENNQSWIITGSNMSGKSTFLRTIGINLVLAYVGAPACAQSLRCSRAQIYTSMRIHDDLENHTSTFYAELKRIKAIVDASKADKPLVYMIDEIFRGTNSKDRIAGAKMVISRLCKGNTIGLVTTHDLELSALEEEKKGLIKNYHFTDRIIDEKIHFDYRLRSGVSTTTNAIALMKMVGLE</sequence>
<dbReference type="InterPro" id="IPR027417">
    <property type="entry name" value="P-loop_NTPase"/>
</dbReference>
<dbReference type="GO" id="GO:0005524">
    <property type="term" value="F:ATP binding"/>
    <property type="evidence" value="ECO:0007669"/>
    <property type="project" value="UniProtKB-KW"/>
</dbReference>
<evidence type="ECO:0000256" key="2">
    <source>
        <dbReference type="ARBA" id="ARBA00022840"/>
    </source>
</evidence>
<keyword evidence="4" id="KW-0472">Membrane</keyword>
<dbReference type="CDD" id="cd03283">
    <property type="entry name" value="ABC_MutS-like"/>
    <property type="match status" value="1"/>
</dbReference>
<dbReference type="AlphaFoldDB" id="A0A6I0ETJ6"/>
<dbReference type="GO" id="GO:0140664">
    <property type="term" value="F:ATP-dependent DNA damage sensor activity"/>
    <property type="evidence" value="ECO:0007669"/>
    <property type="project" value="InterPro"/>
</dbReference>
<dbReference type="InterPro" id="IPR000432">
    <property type="entry name" value="DNA_mismatch_repair_MutS_C"/>
</dbReference>
<dbReference type="InterPro" id="IPR045076">
    <property type="entry name" value="MutS"/>
</dbReference>
<proteinExistence type="predicted"/>